<organism evidence="2 3">
    <name type="scientific">Mycena alexandri</name>
    <dbReference type="NCBI Taxonomy" id="1745969"/>
    <lineage>
        <taxon>Eukaryota</taxon>
        <taxon>Fungi</taxon>
        <taxon>Dikarya</taxon>
        <taxon>Basidiomycota</taxon>
        <taxon>Agaricomycotina</taxon>
        <taxon>Agaricomycetes</taxon>
        <taxon>Agaricomycetidae</taxon>
        <taxon>Agaricales</taxon>
        <taxon>Marasmiineae</taxon>
        <taxon>Mycenaceae</taxon>
        <taxon>Mycena</taxon>
    </lineage>
</organism>
<protein>
    <submittedName>
        <fullName evidence="2">Uncharacterized protein</fullName>
    </submittedName>
</protein>
<feature type="compositionally biased region" description="Polar residues" evidence="1">
    <location>
        <begin position="58"/>
        <end position="68"/>
    </location>
</feature>
<sequence length="207" mass="22667">MPDSHQAKTLIQQSAAPASAKKAAKAESIAAPREPPRKAEPSPSALTNKPKDPVAPNSPAQTPAATNEETAKGTVDAPRGREADINSVEVDGYESDPYEIDEDESTVLSLLMKTVGLPRPPGRLVQQRLDFKRDDINYIEILDTPPSSLGTPSSNVPTTSSAGSSQSLKRKAPFSHDFFDEEAKFWEAEELEERKFKRVRASWRNIK</sequence>
<feature type="region of interest" description="Disordered" evidence="1">
    <location>
        <begin position="1"/>
        <end position="101"/>
    </location>
</feature>
<evidence type="ECO:0000313" key="2">
    <source>
        <dbReference type="EMBL" id="KAJ7018314.1"/>
    </source>
</evidence>
<evidence type="ECO:0000313" key="3">
    <source>
        <dbReference type="Proteomes" id="UP001218188"/>
    </source>
</evidence>
<feature type="region of interest" description="Disordered" evidence="1">
    <location>
        <begin position="142"/>
        <end position="169"/>
    </location>
</feature>
<reference evidence="2" key="1">
    <citation type="submission" date="2023-03" db="EMBL/GenBank/DDBJ databases">
        <title>Massive genome expansion in bonnet fungi (Mycena s.s.) driven by repeated elements and novel gene families across ecological guilds.</title>
        <authorList>
            <consortium name="Lawrence Berkeley National Laboratory"/>
            <person name="Harder C.B."/>
            <person name="Miyauchi S."/>
            <person name="Viragh M."/>
            <person name="Kuo A."/>
            <person name="Thoen E."/>
            <person name="Andreopoulos B."/>
            <person name="Lu D."/>
            <person name="Skrede I."/>
            <person name="Drula E."/>
            <person name="Henrissat B."/>
            <person name="Morin E."/>
            <person name="Kohler A."/>
            <person name="Barry K."/>
            <person name="LaButti K."/>
            <person name="Morin E."/>
            <person name="Salamov A."/>
            <person name="Lipzen A."/>
            <person name="Mereny Z."/>
            <person name="Hegedus B."/>
            <person name="Baldrian P."/>
            <person name="Stursova M."/>
            <person name="Weitz H."/>
            <person name="Taylor A."/>
            <person name="Grigoriev I.V."/>
            <person name="Nagy L.G."/>
            <person name="Martin F."/>
            <person name="Kauserud H."/>
        </authorList>
    </citation>
    <scope>NUCLEOTIDE SEQUENCE</scope>
    <source>
        <strain evidence="2">CBHHK200</strain>
    </source>
</reference>
<keyword evidence="3" id="KW-1185">Reference proteome</keyword>
<feature type="compositionally biased region" description="Acidic residues" evidence="1">
    <location>
        <begin position="91"/>
        <end position="101"/>
    </location>
</feature>
<accession>A0AAD6S013</accession>
<dbReference type="EMBL" id="JARJCM010000345">
    <property type="protein sequence ID" value="KAJ7018314.1"/>
    <property type="molecule type" value="Genomic_DNA"/>
</dbReference>
<proteinExistence type="predicted"/>
<dbReference type="AlphaFoldDB" id="A0AAD6S013"/>
<dbReference type="Proteomes" id="UP001218188">
    <property type="component" value="Unassembled WGS sequence"/>
</dbReference>
<feature type="compositionally biased region" description="Polar residues" evidence="1">
    <location>
        <begin position="145"/>
        <end position="167"/>
    </location>
</feature>
<comment type="caution">
    <text evidence="2">The sequence shown here is derived from an EMBL/GenBank/DDBJ whole genome shotgun (WGS) entry which is preliminary data.</text>
</comment>
<feature type="compositionally biased region" description="Low complexity" evidence="1">
    <location>
        <begin position="14"/>
        <end position="32"/>
    </location>
</feature>
<evidence type="ECO:0000256" key="1">
    <source>
        <dbReference type="SAM" id="MobiDB-lite"/>
    </source>
</evidence>
<gene>
    <name evidence="2" type="ORF">C8F04DRAFT_1199098</name>
</gene>
<name>A0AAD6S013_9AGAR</name>